<proteinExistence type="predicted"/>
<evidence type="ECO:0000313" key="2">
    <source>
        <dbReference type="EMBL" id="GFA90367.1"/>
    </source>
</evidence>
<comment type="caution">
    <text evidence="2">The sequence shown here is derived from an EMBL/GenBank/DDBJ whole genome shotgun (WGS) entry which is preliminary data.</text>
</comment>
<protein>
    <recommendedName>
        <fullName evidence="3">Reverse transcriptase Ty1/copia-type domain-containing protein</fullName>
    </recommendedName>
</protein>
<feature type="compositionally biased region" description="Low complexity" evidence="1">
    <location>
        <begin position="62"/>
        <end position="79"/>
    </location>
</feature>
<feature type="non-terminal residue" evidence="2">
    <location>
        <position position="1"/>
    </location>
</feature>
<feature type="compositionally biased region" description="Basic and acidic residues" evidence="1">
    <location>
        <begin position="13"/>
        <end position="25"/>
    </location>
</feature>
<reference evidence="2" key="1">
    <citation type="journal article" date="2019" name="Sci. Rep.">
        <title>Draft genome of Tanacetum cinerariifolium, the natural source of mosquito coil.</title>
        <authorList>
            <person name="Yamashiro T."/>
            <person name="Shiraishi A."/>
            <person name="Satake H."/>
            <person name="Nakayama K."/>
        </authorList>
    </citation>
    <scope>NUCLEOTIDE SEQUENCE</scope>
</reference>
<feature type="region of interest" description="Disordered" evidence="1">
    <location>
        <begin position="59"/>
        <end position="79"/>
    </location>
</feature>
<feature type="region of interest" description="Disordered" evidence="1">
    <location>
        <begin position="1"/>
        <end position="29"/>
    </location>
</feature>
<dbReference type="AlphaFoldDB" id="A0A699KIR0"/>
<sequence length="236" mass="26451">NENEVHVSLSSCDKPKKHDDKDKRYGRGKSPIDLSIGVRDLRFEFEEFSFNNTNRVNAASAPVTTSGPNPTNSTNSFNTASPSDVVVSLNFEIARKSSFVDPSNYLDDPYMPALEDIAIQIMKKIVYKDHPVTQIISDLTLAPQTRSMARIIKEQGFEDPDYPDKVYMVLKHSMGCIKLLELDVKSTSTLIEIEKPLPKDPDGEDVDIFIYRSMIGSLMYLTSSRPDIMFVVCACA</sequence>
<gene>
    <name evidence="2" type="ORF">Tci_662339</name>
</gene>
<evidence type="ECO:0000256" key="1">
    <source>
        <dbReference type="SAM" id="MobiDB-lite"/>
    </source>
</evidence>
<organism evidence="2">
    <name type="scientific">Tanacetum cinerariifolium</name>
    <name type="common">Dalmatian daisy</name>
    <name type="synonym">Chrysanthemum cinerariifolium</name>
    <dbReference type="NCBI Taxonomy" id="118510"/>
    <lineage>
        <taxon>Eukaryota</taxon>
        <taxon>Viridiplantae</taxon>
        <taxon>Streptophyta</taxon>
        <taxon>Embryophyta</taxon>
        <taxon>Tracheophyta</taxon>
        <taxon>Spermatophyta</taxon>
        <taxon>Magnoliopsida</taxon>
        <taxon>eudicotyledons</taxon>
        <taxon>Gunneridae</taxon>
        <taxon>Pentapetalae</taxon>
        <taxon>asterids</taxon>
        <taxon>campanulids</taxon>
        <taxon>Asterales</taxon>
        <taxon>Asteraceae</taxon>
        <taxon>Asteroideae</taxon>
        <taxon>Anthemideae</taxon>
        <taxon>Anthemidinae</taxon>
        <taxon>Tanacetum</taxon>
    </lineage>
</organism>
<dbReference type="EMBL" id="BKCJ010511034">
    <property type="protein sequence ID" value="GFA90367.1"/>
    <property type="molecule type" value="Genomic_DNA"/>
</dbReference>
<name>A0A699KIR0_TANCI</name>
<evidence type="ECO:0008006" key="3">
    <source>
        <dbReference type="Google" id="ProtNLM"/>
    </source>
</evidence>
<accession>A0A699KIR0</accession>